<feature type="domain" description="SCP" evidence="1">
    <location>
        <begin position="4"/>
        <end position="125"/>
    </location>
</feature>
<dbReference type="SMART" id="SM00198">
    <property type="entry name" value="SCP"/>
    <property type="match status" value="1"/>
</dbReference>
<evidence type="ECO:0000259" key="1">
    <source>
        <dbReference type="SMART" id="SM00198"/>
    </source>
</evidence>
<dbReference type="OrthoDB" id="5876828at2759"/>
<dbReference type="Proteomes" id="UP000054047">
    <property type="component" value="Unassembled WGS sequence"/>
</dbReference>
<name>A0A0C2CSD6_9BILA</name>
<protein>
    <submittedName>
        <fullName evidence="2">SCP-like protein</fullName>
    </submittedName>
</protein>
<proteinExistence type="predicted"/>
<keyword evidence="3" id="KW-1185">Reference proteome</keyword>
<dbReference type="PANTHER" id="PTHR10334">
    <property type="entry name" value="CYSTEINE-RICH SECRETORY PROTEIN-RELATED"/>
    <property type="match status" value="1"/>
</dbReference>
<accession>A0A0C2CSD6</accession>
<evidence type="ECO:0000313" key="2">
    <source>
        <dbReference type="EMBL" id="KIH59753.1"/>
    </source>
</evidence>
<gene>
    <name evidence="2" type="ORF">ANCDUO_10005</name>
</gene>
<dbReference type="InterPro" id="IPR014044">
    <property type="entry name" value="CAP_dom"/>
</dbReference>
<evidence type="ECO:0000313" key="3">
    <source>
        <dbReference type="Proteomes" id="UP000054047"/>
    </source>
</evidence>
<dbReference type="Gene3D" id="3.40.33.10">
    <property type="entry name" value="CAP"/>
    <property type="match status" value="2"/>
</dbReference>
<dbReference type="CDD" id="cd05380">
    <property type="entry name" value="CAP_euk"/>
    <property type="match status" value="1"/>
</dbReference>
<sequence length="160" mass="18094">MTDMIRFKFRDMHNVRRSNLANGTELTTNNQKMLRSSNMMRLRWNCDLEAAALQHAKKCTFAKSDETTRPEDGENQATIPHASNYYDAAVLMAWAHTRKLGCAVVKCDGRYNVVCRYSPKGNIVGAEIYMRGPQCLNCPPGTRCKESLCTLIDRMGPVDL</sequence>
<dbReference type="SUPFAM" id="SSF55797">
    <property type="entry name" value="PR-1-like"/>
    <property type="match status" value="1"/>
</dbReference>
<dbReference type="EMBL" id="KN731633">
    <property type="protein sequence ID" value="KIH59753.1"/>
    <property type="molecule type" value="Genomic_DNA"/>
</dbReference>
<reference evidence="2 3" key="1">
    <citation type="submission" date="2013-12" db="EMBL/GenBank/DDBJ databases">
        <title>Draft genome of the parsitic nematode Ancylostoma duodenale.</title>
        <authorList>
            <person name="Mitreva M."/>
        </authorList>
    </citation>
    <scope>NUCLEOTIDE SEQUENCE [LARGE SCALE GENOMIC DNA]</scope>
    <source>
        <strain evidence="2 3">Zhejiang</strain>
    </source>
</reference>
<dbReference type="AlphaFoldDB" id="A0A0C2CSD6"/>
<dbReference type="Pfam" id="PF00188">
    <property type="entry name" value="CAP"/>
    <property type="match status" value="1"/>
</dbReference>
<organism evidence="2 3">
    <name type="scientific">Ancylostoma duodenale</name>
    <dbReference type="NCBI Taxonomy" id="51022"/>
    <lineage>
        <taxon>Eukaryota</taxon>
        <taxon>Metazoa</taxon>
        <taxon>Ecdysozoa</taxon>
        <taxon>Nematoda</taxon>
        <taxon>Chromadorea</taxon>
        <taxon>Rhabditida</taxon>
        <taxon>Rhabditina</taxon>
        <taxon>Rhabditomorpha</taxon>
        <taxon>Strongyloidea</taxon>
        <taxon>Ancylostomatidae</taxon>
        <taxon>Ancylostomatinae</taxon>
        <taxon>Ancylostoma</taxon>
    </lineage>
</organism>
<dbReference type="InterPro" id="IPR035940">
    <property type="entry name" value="CAP_sf"/>
</dbReference>
<dbReference type="InterPro" id="IPR001283">
    <property type="entry name" value="CRISP-related"/>
</dbReference>